<feature type="domain" description="FAD/NAD(P)-binding" evidence="5">
    <location>
        <begin position="3"/>
        <end position="271"/>
    </location>
</feature>
<reference evidence="7 8" key="1">
    <citation type="submission" date="2016-03" db="EMBL/GenBank/DDBJ databases">
        <title>Genome sequence of Rhodococcus kyotonensis KB10.</title>
        <authorList>
            <person name="Jeong H."/>
            <person name="Hong C.E."/>
            <person name="Jo S.H."/>
            <person name="Park J.M."/>
        </authorList>
    </citation>
    <scope>NUCLEOTIDE SEQUENCE [LARGE SCALE GENOMIC DNA]</scope>
    <source>
        <strain evidence="7 8">KB10</strain>
    </source>
</reference>
<dbReference type="InterPro" id="IPR023753">
    <property type="entry name" value="FAD/NAD-binding_dom"/>
</dbReference>
<keyword evidence="2" id="KW-0285">Flavoprotein</keyword>
<name>A0A177YLE5_9NOCA</name>
<evidence type="ECO:0000259" key="5">
    <source>
        <dbReference type="Pfam" id="PF07992"/>
    </source>
</evidence>
<dbReference type="InterPro" id="IPR036188">
    <property type="entry name" value="FAD/NAD-bd_sf"/>
</dbReference>
<dbReference type="GO" id="GO:0005737">
    <property type="term" value="C:cytoplasm"/>
    <property type="evidence" value="ECO:0007669"/>
    <property type="project" value="TreeGrafter"/>
</dbReference>
<dbReference type="RefSeq" id="WP_068421843.1">
    <property type="nucleotide sequence ID" value="NZ_LVHI01000004.1"/>
</dbReference>
<evidence type="ECO:0000313" key="7">
    <source>
        <dbReference type="EMBL" id="OAK56387.1"/>
    </source>
</evidence>
<dbReference type="PANTHER" id="PTHR43557">
    <property type="entry name" value="APOPTOSIS-INDUCING FACTOR 1"/>
    <property type="match status" value="1"/>
</dbReference>
<dbReference type="PANTHER" id="PTHR43557:SF2">
    <property type="entry name" value="RIESKE DOMAIN-CONTAINING PROTEIN-RELATED"/>
    <property type="match status" value="1"/>
</dbReference>
<dbReference type="Proteomes" id="UP000077519">
    <property type="component" value="Unassembled WGS sequence"/>
</dbReference>
<protein>
    <submittedName>
        <fullName evidence="7">Oxidoreductase</fullName>
    </submittedName>
</protein>
<dbReference type="AlphaFoldDB" id="A0A177YLE5"/>
<gene>
    <name evidence="7" type="ORF">A3K89_16270</name>
</gene>
<dbReference type="InterPro" id="IPR028202">
    <property type="entry name" value="Reductase_C"/>
</dbReference>
<evidence type="ECO:0000256" key="3">
    <source>
        <dbReference type="ARBA" id="ARBA00022827"/>
    </source>
</evidence>
<keyword evidence="4" id="KW-0560">Oxidoreductase</keyword>
<sequence>MSRVVVVGGGLAGARTCETLRSNGFEGEIVLLAAERHLPYDRPPLTKAALRGDSNTRLRTDYEALKIDVRVGVAATGLDLQSKKVETAQGAVEYDTLVIATGAAPIMLPGSSRQLAIRTVDDSQKLRELLKPGAKVVLVGASWIGAEVATAALAAGAEVTCVEYGPAPLANALGVDVGTRFVPWWDAVDLRVGVGVREVTDTGVTLDTGEDVSADVVVAGIGVRPDVSWLEDSGLSIARGIEVDEHLRTSDPHVFAVGDVAVRWSPRSNQSLHVEHWDDARTGPDAVARTIVGREPAVHDPVPYFWSDQFGHKIQYVGHHSATDAVVVRHGDDDKWAAAWLDDSGVLTAHLSIDTPKLMIGARAAIAAGTRPDATALRDITQPLS</sequence>
<dbReference type="Pfam" id="PF07992">
    <property type="entry name" value="Pyr_redox_2"/>
    <property type="match status" value="1"/>
</dbReference>
<comment type="cofactor">
    <cofactor evidence="1">
        <name>FAD</name>
        <dbReference type="ChEBI" id="CHEBI:57692"/>
    </cofactor>
</comment>
<keyword evidence="3" id="KW-0274">FAD</keyword>
<dbReference type="Gene3D" id="3.30.390.30">
    <property type="match status" value="1"/>
</dbReference>
<accession>A0A177YLE5</accession>
<dbReference type="PRINTS" id="PR00368">
    <property type="entry name" value="FADPNR"/>
</dbReference>
<dbReference type="Pfam" id="PF14759">
    <property type="entry name" value="Reductase_C"/>
    <property type="match status" value="1"/>
</dbReference>
<dbReference type="InterPro" id="IPR050446">
    <property type="entry name" value="FAD-oxidoreductase/Apoptosis"/>
</dbReference>
<evidence type="ECO:0000259" key="6">
    <source>
        <dbReference type="Pfam" id="PF14759"/>
    </source>
</evidence>
<proteinExistence type="predicted"/>
<comment type="caution">
    <text evidence="7">The sequence shown here is derived from an EMBL/GenBank/DDBJ whole genome shotgun (WGS) entry which is preliminary data.</text>
</comment>
<evidence type="ECO:0000256" key="1">
    <source>
        <dbReference type="ARBA" id="ARBA00001974"/>
    </source>
</evidence>
<evidence type="ECO:0000256" key="4">
    <source>
        <dbReference type="ARBA" id="ARBA00023002"/>
    </source>
</evidence>
<dbReference type="SUPFAM" id="SSF55424">
    <property type="entry name" value="FAD/NAD-linked reductases, dimerisation (C-terminal) domain"/>
    <property type="match status" value="1"/>
</dbReference>
<dbReference type="GO" id="GO:0016651">
    <property type="term" value="F:oxidoreductase activity, acting on NAD(P)H"/>
    <property type="evidence" value="ECO:0007669"/>
    <property type="project" value="TreeGrafter"/>
</dbReference>
<dbReference type="Gene3D" id="3.50.50.60">
    <property type="entry name" value="FAD/NAD(P)-binding domain"/>
    <property type="match status" value="2"/>
</dbReference>
<evidence type="ECO:0000313" key="8">
    <source>
        <dbReference type="Proteomes" id="UP000077519"/>
    </source>
</evidence>
<dbReference type="SUPFAM" id="SSF51905">
    <property type="entry name" value="FAD/NAD(P)-binding domain"/>
    <property type="match status" value="2"/>
</dbReference>
<organism evidence="7 8">
    <name type="scientific">Rhodococcoides kyotonense</name>
    <dbReference type="NCBI Taxonomy" id="398843"/>
    <lineage>
        <taxon>Bacteria</taxon>
        <taxon>Bacillati</taxon>
        <taxon>Actinomycetota</taxon>
        <taxon>Actinomycetes</taxon>
        <taxon>Mycobacteriales</taxon>
        <taxon>Nocardiaceae</taxon>
        <taxon>Rhodococcoides</taxon>
    </lineage>
</organism>
<dbReference type="InterPro" id="IPR016156">
    <property type="entry name" value="FAD/NAD-linked_Rdtase_dimer_sf"/>
</dbReference>
<dbReference type="EMBL" id="LVHI01000004">
    <property type="protein sequence ID" value="OAK56387.1"/>
    <property type="molecule type" value="Genomic_DNA"/>
</dbReference>
<keyword evidence="8" id="KW-1185">Reference proteome</keyword>
<feature type="domain" description="Reductase C-terminal" evidence="6">
    <location>
        <begin position="304"/>
        <end position="384"/>
    </location>
</feature>
<evidence type="ECO:0000256" key="2">
    <source>
        <dbReference type="ARBA" id="ARBA00022630"/>
    </source>
</evidence>